<protein>
    <submittedName>
        <fullName evidence="2">Uncharacterized protein</fullName>
    </submittedName>
</protein>
<comment type="caution">
    <text evidence="2">The sequence shown here is derived from an EMBL/GenBank/DDBJ whole genome shotgun (WGS) entry which is preliminary data.</text>
</comment>
<evidence type="ECO:0000313" key="3">
    <source>
        <dbReference type="Proteomes" id="UP000886998"/>
    </source>
</evidence>
<organism evidence="2 3">
    <name type="scientific">Trichonephila inaurata madagascariensis</name>
    <dbReference type="NCBI Taxonomy" id="2747483"/>
    <lineage>
        <taxon>Eukaryota</taxon>
        <taxon>Metazoa</taxon>
        <taxon>Ecdysozoa</taxon>
        <taxon>Arthropoda</taxon>
        <taxon>Chelicerata</taxon>
        <taxon>Arachnida</taxon>
        <taxon>Araneae</taxon>
        <taxon>Araneomorphae</taxon>
        <taxon>Entelegynae</taxon>
        <taxon>Araneoidea</taxon>
        <taxon>Nephilidae</taxon>
        <taxon>Trichonephila</taxon>
        <taxon>Trichonephila inaurata</taxon>
    </lineage>
</organism>
<evidence type="ECO:0000256" key="1">
    <source>
        <dbReference type="SAM" id="MobiDB-lite"/>
    </source>
</evidence>
<reference evidence="2" key="1">
    <citation type="submission" date="2020-08" db="EMBL/GenBank/DDBJ databases">
        <title>Multicomponent nature underlies the extraordinary mechanical properties of spider dragline silk.</title>
        <authorList>
            <person name="Kono N."/>
            <person name="Nakamura H."/>
            <person name="Mori M."/>
            <person name="Yoshida Y."/>
            <person name="Ohtoshi R."/>
            <person name="Malay A.D."/>
            <person name="Moran D.A.P."/>
            <person name="Tomita M."/>
            <person name="Numata K."/>
            <person name="Arakawa K."/>
        </authorList>
    </citation>
    <scope>NUCLEOTIDE SEQUENCE</scope>
</reference>
<dbReference type="EMBL" id="BMAV01008230">
    <property type="protein sequence ID" value="GFY51643.1"/>
    <property type="molecule type" value="Genomic_DNA"/>
</dbReference>
<proteinExistence type="predicted"/>
<keyword evidence="3" id="KW-1185">Reference proteome</keyword>
<feature type="region of interest" description="Disordered" evidence="1">
    <location>
        <begin position="23"/>
        <end position="58"/>
    </location>
</feature>
<sequence>MANEGKKAKEHTFWEQWTRKRGVGDSKFVPGEDKRGVRVGGTLGKTSDDRSSPLAIDDSSTRARWIQCLENKEGMAENGVPPGRRYQEDD</sequence>
<gene>
    <name evidence="2" type="ORF">TNIN_128331</name>
</gene>
<evidence type="ECO:0000313" key="2">
    <source>
        <dbReference type="EMBL" id="GFY51643.1"/>
    </source>
</evidence>
<dbReference type="AlphaFoldDB" id="A0A8X6XE08"/>
<name>A0A8X6XE08_9ARAC</name>
<dbReference type="Proteomes" id="UP000886998">
    <property type="component" value="Unassembled WGS sequence"/>
</dbReference>
<accession>A0A8X6XE08</accession>